<reference evidence="1" key="2">
    <citation type="submission" date="2022-03" db="EMBL/GenBank/DDBJ databases">
        <title>Draft title - Genomic analysis of global carrot germplasm unveils the trajectory of domestication and the origin of high carotenoid orange carrot.</title>
        <authorList>
            <person name="Iorizzo M."/>
            <person name="Ellison S."/>
            <person name="Senalik D."/>
            <person name="Macko-Podgorni A."/>
            <person name="Grzebelus D."/>
            <person name="Bostan H."/>
            <person name="Rolling W."/>
            <person name="Curaba J."/>
            <person name="Simon P."/>
        </authorList>
    </citation>
    <scope>NUCLEOTIDE SEQUENCE</scope>
    <source>
        <tissue evidence="1">Leaf</tissue>
    </source>
</reference>
<accession>A0AAF1ALW8</accession>
<name>A0AAF1ALW8_DAUCS</name>
<dbReference type="AlphaFoldDB" id="A0AAF1ALW8"/>
<organism evidence="1 2">
    <name type="scientific">Daucus carota subsp. sativus</name>
    <name type="common">Carrot</name>
    <dbReference type="NCBI Taxonomy" id="79200"/>
    <lineage>
        <taxon>Eukaryota</taxon>
        <taxon>Viridiplantae</taxon>
        <taxon>Streptophyta</taxon>
        <taxon>Embryophyta</taxon>
        <taxon>Tracheophyta</taxon>
        <taxon>Spermatophyta</taxon>
        <taxon>Magnoliopsida</taxon>
        <taxon>eudicotyledons</taxon>
        <taxon>Gunneridae</taxon>
        <taxon>Pentapetalae</taxon>
        <taxon>asterids</taxon>
        <taxon>campanulids</taxon>
        <taxon>Apiales</taxon>
        <taxon>Apiaceae</taxon>
        <taxon>Apioideae</taxon>
        <taxon>Scandiceae</taxon>
        <taxon>Daucinae</taxon>
        <taxon>Daucus</taxon>
        <taxon>Daucus sect. Daucus</taxon>
    </lineage>
</organism>
<evidence type="ECO:0000313" key="1">
    <source>
        <dbReference type="EMBL" id="WOG87508.1"/>
    </source>
</evidence>
<gene>
    <name evidence="1" type="ORF">DCAR_0206736</name>
</gene>
<protein>
    <submittedName>
        <fullName evidence="1">Uncharacterized protein</fullName>
    </submittedName>
</protein>
<sequence length="101" mass="11218">MFGVISQVAEHNLAEIKTVGHQAHWNKIHRISSLLAGIRCFGLHLKFAPHQLIGAPCNFSVSGWTQKYGGYYFCGVEMVNGHRYTLQINGLLSSEALSTKM</sequence>
<dbReference type="Proteomes" id="UP000077755">
    <property type="component" value="Chromosome 2"/>
</dbReference>
<evidence type="ECO:0000313" key="2">
    <source>
        <dbReference type="Proteomes" id="UP000077755"/>
    </source>
</evidence>
<reference evidence="1" key="1">
    <citation type="journal article" date="2016" name="Nat. Genet.">
        <title>A high-quality carrot genome assembly provides new insights into carotenoid accumulation and asterid genome evolution.</title>
        <authorList>
            <person name="Iorizzo M."/>
            <person name="Ellison S."/>
            <person name="Senalik D."/>
            <person name="Zeng P."/>
            <person name="Satapoomin P."/>
            <person name="Huang J."/>
            <person name="Bowman M."/>
            <person name="Iovene M."/>
            <person name="Sanseverino W."/>
            <person name="Cavagnaro P."/>
            <person name="Yildiz M."/>
            <person name="Macko-Podgorni A."/>
            <person name="Moranska E."/>
            <person name="Grzebelus E."/>
            <person name="Grzebelus D."/>
            <person name="Ashrafi H."/>
            <person name="Zheng Z."/>
            <person name="Cheng S."/>
            <person name="Spooner D."/>
            <person name="Van Deynze A."/>
            <person name="Simon P."/>
        </authorList>
    </citation>
    <scope>NUCLEOTIDE SEQUENCE</scope>
    <source>
        <tissue evidence="1">Leaf</tissue>
    </source>
</reference>
<keyword evidence="2" id="KW-1185">Reference proteome</keyword>
<dbReference type="EMBL" id="CP093344">
    <property type="protein sequence ID" value="WOG87508.1"/>
    <property type="molecule type" value="Genomic_DNA"/>
</dbReference>
<proteinExistence type="predicted"/>